<gene>
    <name evidence="1" type="ORF">ABIC98_000558</name>
</gene>
<evidence type="ECO:0000313" key="1">
    <source>
        <dbReference type="EMBL" id="MET3770927.1"/>
    </source>
</evidence>
<dbReference type="Proteomes" id="UP001549207">
    <property type="component" value="Unassembled WGS sequence"/>
</dbReference>
<comment type="caution">
    <text evidence="1">The sequence shown here is derived from an EMBL/GenBank/DDBJ whole genome shotgun (WGS) entry which is preliminary data.</text>
</comment>
<keyword evidence="2" id="KW-1185">Reference proteome</keyword>
<name>A0ACC6TB31_9MICC</name>
<organism evidence="1 2">
    <name type="scientific">Arthrobacter nitrophenolicus</name>
    <dbReference type="NCBI Taxonomy" id="683150"/>
    <lineage>
        <taxon>Bacteria</taxon>
        <taxon>Bacillati</taxon>
        <taxon>Actinomycetota</taxon>
        <taxon>Actinomycetes</taxon>
        <taxon>Micrococcales</taxon>
        <taxon>Micrococcaceae</taxon>
        <taxon>Arthrobacter</taxon>
    </lineage>
</organism>
<evidence type="ECO:0000313" key="2">
    <source>
        <dbReference type="Proteomes" id="UP001549207"/>
    </source>
</evidence>
<accession>A0ACC6TB31</accession>
<sequence length="164" mass="16891">MKTTSIIRSLALSALATGALVAPAQPALAERSFEEIPTGTFAVPCPDSELTVAAAGKYAVIELPGGRTKTIWPGVSITVTGESGESVTFEGTAGLTHTTPLSNGNQLFTATGRNFITVPDANDHPVGVFLTIGTVSWILDENEDEVGGKFTGTGRVTDLCALLG</sequence>
<proteinExistence type="predicted"/>
<protein>
    <submittedName>
        <fullName evidence="1">Uncharacterized protein</fullName>
    </submittedName>
</protein>
<reference evidence="1" key="1">
    <citation type="submission" date="2024-06" db="EMBL/GenBank/DDBJ databases">
        <title>Genomic Encyclopedia of Type Strains, Phase IV (KMG-IV): sequencing the most valuable type-strain genomes for metagenomic binning, comparative biology and taxonomic classification.</title>
        <authorList>
            <person name="Goeker M."/>
        </authorList>
    </citation>
    <scope>NUCLEOTIDE SEQUENCE</scope>
    <source>
        <strain evidence="1">SJCon</strain>
    </source>
</reference>
<dbReference type="EMBL" id="JBEPNJ010000002">
    <property type="protein sequence ID" value="MET3770927.1"/>
    <property type="molecule type" value="Genomic_DNA"/>
</dbReference>